<organism evidence="1 2">
    <name type="scientific">Popillia japonica</name>
    <name type="common">Japanese beetle</name>
    <dbReference type="NCBI Taxonomy" id="7064"/>
    <lineage>
        <taxon>Eukaryota</taxon>
        <taxon>Metazoa</taxon>
        <taxon>Ecdysozoa</taxon>
        <taxon>Arthropoda</taxon>
        <taxon>Hexapoda</taxon>
        <taxon>Insecta</taxon>
        <taxon>Pterygota</taxon>
        <taxon>Neoptera</taxon>
        <taxon>Endopterygota</taxon>
        <taxon>Coleoptera</taxon>
        <taxon>Polyphaga</taxon>
        <taxon>Scarabaeiformia</taxon>
        <taxon>Scarabaeidae</taxon>
        <taxon>Rutelinae</taxon>
        <taxon>Popillia</taxon>
    </lineage>
</organism>
<keyword evidence="2" id="KW-1185">Reference proteome</keyword>
<proteinExistence type="predicted"/>
<dbReference type="EMBL" id="JASPKY010000470">
    <property type="protein sequence ID" value="KAK9695785.1"/>
    <property type="molecule type" value="Genomic_DNA"/>
</dbReference>
<dbReference type="AlphaFoldDB" id="A0AAW1J036"/>
<dbReference type="Proteomes" id="UP001458880">
    <property type="component" value="Unassembled WGS sequence"/>
</dbReference>
<evidence type="ECO:0000313" key="1">
    <source>
        <dbReference type="EMBL" id="KAK9695785.1"/>
    </source>
</evidence>
<sequence length="79" mass="9352">MTEWNHDDLLPLAKIKKLMEKEKEGLQIVYEMVPDISHTDKPTETEVSNWLSIGDSFVLMEDEETIEMSEDENEYKYEI</sequence>
<accession>A0AAW1J036</accession>
<protein>
    <submittedName>
        <fullName evidence="1">Uncharacterized protein</fullName>
    </submittedName>
</protein>
<name>A0AAW1J036_POPJA</name>
<gene>
    <name evidence="1" type="ORF">QE152_g32328</name>
</gene>
<reference evidence="1 2" key="1">
    <citation type="journal article" date="2024" name="BMC Genomics">
        <title>De novo assembly and annotation of Popillia japonica's genome with initial clues to its potential as an invasive pest.</title>
        <authorList>
            <person name="Cucini C."/>
            <person name="Boschi S."/>
            <person name="Funari R."/>
            <person name="Cardaioli E."/>
            <person name="Iannotti N."/>
            <person name="Marturano G."/>
            <person name="Paoli F."/>
            <person name="Bruttini M."/>
            <person name="Carapelli A."/>
            <person name="Frati F."/>
            <person name="Nardi F."/>
        </authorList>
    </citation>
    <scope>NUCLEOTIDE SEQUENCE [LARGE SCALE GENOMIC DNA]</scope>
    <source>
        <strain evidence="1">DMR45628</strain>
    </source>
</reference>
<comment type="caution">
    <text evidence="1">The sequence shown here is derived from an EMBL/GenBank/DDBJ whole genome shotgun (WGS) entry which is preliminary data.</text>
</comment>
<evidence type="ECO:0000313" key="2">
    <source>
        <dbReference type="Proteomes" id="UP001458880"/>
    </source>
</evidence>